<accession>A0A166JTJ9</accession>
<reference evidence="1 2" key="1">
    <citation type="submission" date="2015-08" db="EMBL/GenBank/DDBJ databases">
        <title>Draft Genome Sequences of 11 Lactococcus lactis subspecies cremoris strains.</title>
        <authorList>
            <person name="Wels M."/>
            <person name="Backus L."/>
            <person name="Boekhorst J."/>
            <person name="Dijkstra A."/>
            <person name="Beerthuizen M."/>
            <person name="Siezen R."/>
            <person name="Bachmann H."/>
            <person name="Van Hijum S."/>
        </authorList>
    </citation>
    <scope>NUCLEOTIDE SEQUENCE [LARGE SCALE GENOMIC DNA]</scope>
    <source>
        <strain evidence="1 2">KW10</strain>
    </source>
</reference>
<gene>
    <name evidence="1" type="ORF">AB996_1124</name>
</gene>
<sequence length="43" mass="5179">MTKFLSVKIPFLQIKTVDFQKNLKMLTFSKNYYLQIILKNNII</sequence>
<name>A0A166JTJ9_LACLC</name>
<evidence type="ECO:0000313" key="1">
    <source>
        <dbReference type="EMBL" id="KZK06628.1"/>
    </source>
</evidence>
<proteinExistence type="predicted"/>
<dbReference type="AlphaFoldDB" id="A0A166JTJ9"/>
<organism evidence="1 2">
    <name type="scientific">Lactococcus lactis subsp. cremoris</name>
    <name type="common">Streptococcus cremoris</name>
    <dbReference type="NCBI Taxonomy" id="1359"/>
    <lineage>
        <taxon>Bacteria</taxon>
        <taxon>Bacillati</taxon>
        <taxon>Bacillota</taxon>
        <taxon>Bacilli</taxon>
        <taxon>Lactobacillales</taxon>
        <taxon>Streptococcaceae</taxon>
        <taxon>Lactococcus</taxon>
    </lineage>
</organism>
<dbReference type="PATRIC" id="fig|1359.32.peg.2272"/>
<dbReference type="EMBL" id="LIYF01000018">
    <property type="protein sequence ID" value="KZK06628.1"/>
    <property type="molecule type" value="Genomic_DNA"/>
</dbReference>
<protein>
    <submittedName>
        <fullName evidence="1">Uncharacterized protein</fullName>
    </submittedName>
</protein>
<dbReference type="Proteomes" id="UP000076519">
    <property type="component" value="Unassembled WGS sequence"/>
</dbReference>
<comment type="caution">
    <text evidence="1">The sequence shown here is derived from an EMBL/GenBank/DDBJ whole genome shotgun (WGS) entry which is preliminary data.</text>
</comment>
<evidence type="ECO:0000313" key="2">
    <source>
        <dbReference type="Proteomes" id="UP000076519"/>
    </source>
</evidence>